<comment type="caution">
    <text evidence="1">The sequence shown here is derived from an EMBL/GenBank/DDBJ whole genome shotgun (WGS) entry which is preliminary data.</text>
</comment>
<name>A0A1C7LPC1_GRIFR</name>
<organism evidence="1 2">
    <name type="scientific">Grifola frondosa</name>
    <name type="common">Maitake</name>
    <name type="synonym">Polyporus frondosus</name>
    <dbReference type="NCBI Taxonomy" id="5627"/>
    <lineage>
        <taxon>Eukaryota</taxon>
        <taxon>Fungi</taxon>
        <taxon>Dikarya</taxon>
        <taxon>Basidiomycota</taxon>
        <taxon>Agaricomycotina</taxon>
        <taxon>Agaricomycetes</taxon>
        <taxon>Polyporales</taxon>
        <taxon>Grifolaceae</taxon>
        <taxon>Grifola</taxon>
    </lineage>
</organism>
<protein>
    <submittedName>
        <fullName evidence="1">Uncharacterized protein</fullName>
    </submittedName>
</protein>
<accession>A0A1C7LPC1</accession>
<evidence type="ECO:0000313" key="2">
    <source>
        <dbReference type="Proteomes" id="UP000092993"/>
    </source>
</evidence>
<reference evidence="1 2" key="1">
    <citation type="submission" date="2016-03" db="EMBL/GenBank/DDBJ databases">
        <title>Whole genome sequencing of Grifola frondosa 9006-11.</title>
        <authorList>
            <person name="Min B."/>
            <person name="Park H."/>
            <person name="Kim J.-G."/>
            <person name="Cho H."/>
            <person name="Oh Y.-L."/>
            <person name="Kong W.-S."/>
            <person name="Choi I.-G."/>
        </authorList>
    </citation>
    <scope>NUCLEOTIDE SEQUENCE [LARGE SCALE GENOMIC DNA]</scope>
    <source>
        <strain evidence="1 2">9006-11</strain>
    </source>
</reference>
<dbReference type="EMBL" id="LUGG01000038">
    <property type="protein sequence ID" value="OBZ65819.1"/>
    <property type="molecule type" value="Genomic_DNA"/>
</dbReference>
<proteinExistence type="predicted"/>
<dbReference type="Proteomes" id="UP000092993">
    <property type="component" value="Unassembled WGS sequence"/>
</dbReference>
<sequence>MRNYVYLTIILGPCRPNDVKSWTFNVSPHPAAVKPRGALRELLAGVFHRFFYPKGLYDIRAINDRTGRREGSLTIDSRTRTATFDYDQGGIISIH</sequence>
<keyword evidence="2" id="KW-1185">Reference proteome</keyword>
<dbReference type="AlphaFoldDB" id="A0A1C7LPC1"/>
<gene>
    <name evidence="1" type="ORF">A0H81_14121</name>
</gene>
<evidence type="ECO:0000313" key="1">
    <source>
        <dbReference type="EMBL" id="OBZ65819.1"/>
    </source>
</evidence>